<dbReference type="SFLD" id="SFLDS00005">
    <property type="entry name" value="Isoprenoid_Synthase_Type_I"/>
    <property type="match status" value="1"/>
</dbReference>
<keyword evidence="3" id="KW-0479">Metal-binding</keyword>
<dbReference type="InterPro" id="IPR039702">
    <property type="entry name" value="FPS1-like"/>
</dbReference>
<proteinExistence type="inferred from homology"/>
<evidence type="ECO:0000256" key="5">
    <source>
        <dbReference type="RuleBase" id="RU004466"/>
    </source>
</evidence>
<keyword evidence="4" id="KW-0460">Magnesium</keyword>
<sequence>MNSGFLNHKKRIDARIRAILAAKKKIFLGLGFWGADSRKKLESFLFRGKTLRGSLVALSYVLFRKKLAHDALDVGASLELIHSALLIQDDIMDEDEMRRGMKTIHRQYEILGKKKGIKNSYHFGEGAGICLSDVAFFIAFETLGELNLSKKVRRDLWELFSKELMTTAIGQIEDVALAGKAKNLELYRAKTARYTFVLPLLAGAILAGKNKKSLREFEKLAEILGIIFQLKDDELDDGGKVNNSGIADLTERARKLIRTLPAQNQKDFFASLLKYNLERKS</sequence>
<comment type="caution">
    <text evidence="6">The sequence shown here is derived from an EMBL/GenBank/DDBJ whole genome shotgun (WGS) entry which is preliminary data.</text>
</comment>
<evidence type="ECO:0000256" key="2">
    <source>
        <dbReference type="ARBA" id="ARBA00022679"/>
    </source>
</evidence>
<dbReference type="InterPro" id="IPR033749">
    <property type="entry name" value="Polyprenyl_synt_CS"/>
</dbReference>
<gene>
    <name evidence="6" type="ORF">A3B18_03905</name>
</gene>
<dbReference type="AlphaFoldDB" id="A0A1F5X4U1"/>
<dbReference type="PROSITE" id="PS00723">
    <property type="entry name" value="POLYPRENYL_SYNTHASE_1"/>
    <property type="match status" value="1"/>
</dbReference>
<dbReference type="GO" id="GO:0046872">
    <property type="term" value="F:metal ion binding"/>
    <property type="evidence" value="ECO:0007669"/>
    <property type="project" value="UniProtKB-KW"/>
</dbReference>
<evidence type="ECO:0000313" key="7">
    <source>
        <dbReference type="Proteomes" id="UP000178684"/>
    </source>
</evidence>
<dbReference type="Pfam" id="PF00348">
    <property type="entry name" value="polyprenyl_synt"/>
    <property type="match status" value="1"/>
</dbReference>
<dbReference type="Proteomes" id="UP000178684">
    <property type="component" value="Unassembled WGS sequence"/>
</dbReference>
<dbReference type="EMBL" id="MFIE01000009">
    <property type="protein sequence ID" value="OGF82918.1"/>
    <property type="molecule type" value="Genomic_DNA"/>
</dbReference>
<organism evidence="6 7">
    <name type="scientific">Candidatus Giovannonibacteria bacterium RIFCSPLOWO2_01_FULL_46_13</name>
    <dbReference type="NCBI Taxonomy" id="1798352"/>
    <lineage>
        <taxon>Bacteria</taxon>
        <taxon>Candidatus Giovannoniibacteriota</taxon>
    </lineage>
</organism>
<dbReference type="GO" id="GO:0005737">
    <property type="term" value="C:cytoplasm"/>
    <property type="evidence" value="ECO:0007669"/>
    <property type="project" value="TreeGrafter"/>
</dbReference>
<reference evidence="6 7" key="1">
    <citation type="journal article" date="2016" name="Nat. Commun.">
        <title>Thousands of microbial genomes shed light on interconnected biogeochemical processes in an aquifer system.</title>
        <authorList>
            <person name="Anantharaman K."/>
            <person name="Brown C.T."/>
            <person name="Hug L.A."/>
            <person name="Sharon I."/>
            <person name="Castelle C.J."/>
            <person name="Probst A.J."/>
            <person name="Thomas B.C."/>
            <person name="Singh A."/>
            <person name="Wilkins M.J."/>
            <person name="Karaoz U."/>
            <person name="Brodie E.L."/>
            <person name="Williams K.H."/>
            <person name="Hubbard S.S."/>
            <person name="Banfield J.F."/>
        </authorList>
    </citation>
    <scope>NUCLEOTIDE SEQUENCE [LARGE SCALE GENOMIC DNA]</scope>
</reference>
<evidence type="ECO:0000256" key="4">
    <source>
        <dbReference type="ARBA" id="ARBA00022842"/>
    </source>
</evidence>
<dbReference type="GO" id="GO:0004161">
    <property type="term" value="F:dimethylallyltranstransferase activity"/>
    <property type="evidence" value="ECO:0007669"/>
    <property type="project" value="TreeGrafter"/>
</dbReference>
<evidence type="ECO:0008006" key="8">
    <source>
        <dbReference type="Google" id="ProtNLM"/>
    </source>
</evidence>
<dbReference type="InterPro" id="IPR008949">
    <property type="entry name" value="Isoprenoid_synthase_dom_sf"/>
</dbReference>
<evidence type="ECO:0000256" key="1">
    <source>
        <dbReference type="ARBA" id="ARBA00001946"/>
    </source>
</evidence>
<dbReference type="SUPFAM" id="SSF48576">
    <property type="entry name" value="Terpenoid synthases"/>
    <property type="match status" value="1"/>
</dbReference>
<name>A0A1F5X4U1_9BACT</name>
<dbReference type="Gene3D" id="1.10.600.10">
    <property type="entry name" value="Farnesyl Diphosphate Synthase"/>
    <property type="match status" value="1"/>
</dbReference>
<comment type="cofactor">
    <cofactor evidence="1">
        <name>Mg(2+)</name>
        <dbReference type="ChEBI" id="CHEBI:18420"/>
    </cofactor>
</comment>
<comment type="similarity">
    <text evidence="5">Belongs to the FPP/GGPP synthase family.</text>
</comment>
<dbReference type="GO" id="GO:0004337">
    <property type="term" value="F:(2E,6E)-farnesyl diphosphate synthase activity"/>
    <property type="evidence" value="ECO:0007669"/>
    <property type="project" value="TreeGrafter"/>
</dbReference>
<evidence type="ECO:0000313" key="6">
    <source>
        <dbReference type="EMBL" id="OGF82918.1"/>
    </source>
</evidence>
<dbReference type="GO" id="GO:0045337">
    <property type="term" value="P:farnesyl diphosphate biosynthetic process"/>
    <property type="evidence" value="ECO:0007669"/>
    <property type="project" value="TreeGrafter"/>
</dbReference>
<evidence type="ECO:0000256" key="3">
    <source>
        <dbReference type="ARBA" id="ARBA00022723"/>
    </source>
</evidence>
<dbReference type="PANTHER" id="PTHR11525:SF0">
    <property type="entry name" value="FARNESYL PYROPHOSPHATE SYNTHASE"/>
    <property type="match status" value="1"/>
</dbReference>
<keyword evidence="2 5" id="KW-0808">Transferase</keyword>
<accession>A0A1F5X4U1</accession>
<dbReference type="PANTHER" id="PTHR11525">
    <property type="entry name" value="FARNESYL-PYROPHOSPHATE SYNTHETASE"/>
    <property type="match status" value="1"/>
</dbReference>
<dbReference type="InterPro" id="IPR000092">
    <property type="entry name" value="Polyprenyl_synt"/>
</dbReference>
<protein>
    <recommendedName>
        <fullName evidence="8">Polyprenyl synthetase</fullName>
    </recommendedName>
</protein>